<evidence type="ECO:0000313" key="2">
    <source>
        <dbReference type="EMBL" id="DAF52638.1"/>
    </source>
</evidence>
<organism evidence="2">
    <name type="scientific">Siphoviridae sp. ctnR613</name>
    <dbReference type="NCBI Taxonomy" id="2827939"/>
    <lineage>
        <taxon>Viruses</taxon>
        <taxon>Duplodnaviria</taxon>
        <taxon>Heunggongvirae</taxon>
        <taxon>Uroviricota</taxon>
        <taxon>Caudoviricetes</taxon>
    </lineage>
</organism>
<name>A0A8S5SNV6_9CAUD</name>
<reference evidence="2" key="1">
    <citation type="journal article" date="2021" name="Proc. Natl. Acad. Sci. U.S.A.">
        <title>A Catalog of Tens of Thousands of Viruses from Human Metagenomes Reveals Hidden Associations with Chronic Diseases.</title>
        <authorList>
            <person name="Tisza M.J."/>
            <person name="Buck C.B."/>
        </authorList>
    </citation>
    <scope>NUCLEOTIDE SEQUENCE</scope>
    <source>
        <strain evidence="2">CtnR613</strain>
    </source>
</reference>
<feature type="region of interest" description="Disordered" evidence="1">
    <location>
        <begin position="1"/>
        <end position="31"/>
    </location>
</feature>
<sequence length="66" mass="8050">MDKKKEQMKKQVERNKRYLENNPEARERKKISNYKSNAKLLINKYADKDSLLELRELIDNKLKELK</sequence>
<protein>
    <submittedName>
        <fullName evidence="2">Uncharacterized protein</fullName>
    </submittedName>
</protein>
<accession>A0A8S5SNV6</accession>
<dbReference type="EMBL" id="BK032640">
    <property type="protein sequence ID" value="DAF52638.1"/>
    <property type="molecule type" value="Genomic_DNA"/>
</dbReference>
<feature type="compositionally biased region" description="Basic and acidic residues" evidence="1">
    <location>
        <begin position="1"/>
        <end position="27"/>
    </location>
</feature>
<evidence type="ECO:0000256" key="1">
    <source>
        <dbReference type="SAM" id="MobiDB-lite"/>
    </source>
</evidence>
<proteinExistence type="predicted"/>